<dbReference type="CDD" id="cd02181">
    <property type="entry name" value="GH16_fungal_Lam16A_glucanase"/>
    <property type="match status" value="1"/>
</dbReference>
<organism evidence="2 3">
    <name type="scientific">Mycena venus</name>
    <dbReference type="NCBI Taxonomy" id="2733690"/>
    <lineage>
        <taxon>Eukaryota</taxon>
        <taxon>Fungi</taxon>
        <taxon>Dikarya</taxon>
        <taxon>Basidiomycota</taxon>
        <taxon>Agaricomycotina</taxon>
        <taxon>Agaricomycetes</taxon>
        <taxon>Agaricomycetidae</taxon>
        <taxon>Agaricales</taxon>
        <taxon>Marasmiineae</taxon>
        <taxon>Mycenaceae</taxon>
        <taxon>Mycena</taxon>
    </lineage>
</organism>
<proteinExistence type="predicted"/>
<dbReference type="SUPFAM" id="SSF49899">
    <property type="entry name" value="Concanavalin A-like lectins/glucanases"/>
    <property type="match status" value="1"/>
</dbReference>
<keyword evidence="3" id="KW-1185">Reference proteome</keyword>
<protein>
    <submittedName>
        <fullName evidence="2">Glycoside hydrolase family 16 protein</fullName>
    </submittedName>
</protein>
<dbReference type="InterPro" id="IPR050546">
    <property type="entry name" value="Glycosyl_Hydrlase_16"/>
</dbReference>
<name>A0A8H6XRD5_9AGAR</name>
<dbReference type="AlphaFoldDB" id="A0A8H6XRD5"/>
<keyword evidence="1" id="KW-0732">Signal</keyword>
<accession>A0A8H6XRD5</accession>
<gene>
    <name evidence="2" type="ORF">MVEN_01597300</name>
</gene>
<evidence type="ECO:0000313" key="2">
    <source>
        <dbReference type="EMBL" id="KAF7345767.1"/>
    </source>
</evidence>
<dbReference type="PANTHER" id="PTHR10963:SF24">
    <property type="entry name" value="GLYCOSIDASE C21B10.07-RELATED"/>
    <property type="match status" value="1"/>
</dbReference>
<dbReference type="Gene3D" id="2.60.120.200">
    <property type="match status" value="1"/>
</dbReference>
<feature type="signal peptide" evidence="1">
    <location>
        <begin position="1"/>
        <end position="23"/>
    </location>
</feature>
<feature type="chain" id="PRO_5034704625" evidence="1">
    <location>
        <begin position="24"/>
        <end position="348"/>
    </location>
</feature>
<dbReference type="InterPro" id="IPR013320">
    <property type="entry name" value="ConA-like_dom_sf"/>
</dbReference>
<dbReference type="Proteomes" id="UP000620124">
    <property type="component" value="Unassembled WGS sequence"/>
</dbReference>
<sequence length="348" mass="38805">MKNTFWILVRFLVASSALSSVLGAVYQCNERIVGRDFYDAFNFEAIPDPTHGRVNYVNKTQAIIHNLTFASEHTFVLRADHKAVINNTGTMGRNSARIRTNKAYTTHVAVFDIVHMPQGCGTWPAVWETDEAIWPNGGEVDILEGVNDQGTDQVTLHTVTGCTMPTVRNQTGFEFTIPFFVRADIDYFLFSRRTSLFLDCDVNANFNAGCGVSVGQASSYGPTFNADGGGWYAIERTNASISVWFWSRKAEKVPFDVREGGREVNTGKWGIPVANFPNTNCNLDQFFDAHNIIINLTFCGDFAGNPSVYAASGCPSTCEDYVDNNPEAFTNAYFQFNSINIYEQRERD</sequence>
<evidence type="ECO:0000313" key="3">
    <source>
        <dbReference type="Proteomes" id="UP000620124"/>
    </source>
</evidence>
<dbReference type="Pfam" id="PF26113">
    <property type="entry name" value="GH16_XgeA"/>
    <property type="match status" value="1"/>
</dbReference>
<dbReference type="OrthoDB" id="192832at2759"/>
<reference evidence="2" key="1">
    <citation type="submission" date="2020-05" db="EMBL/GenBank/DDBJ databases">
        <title>Mycena genomes resolve the evolution of fungal bioluminescence.</title>
        <authorList>
            <person name="Tsai I.J."/>
        </authorList>
    </citation>
    <scope>NUCLEOTIDE SEQUENCE</scope>
    <source>
        <strain evidence="2">CCC161011</strain>
    </source>
</reference>
<comment type="caution">
    <text evidence="2">The sequence shown here is derived from an EMBL/GenBank/DDBJ whole genome shotgun (WGS) entry which is preliminary data.</text>
</comment>
<keyword evidence="2" id="KW-0378">Hydrolase</keyword>
<dbReference type="GO" id="GO:0016787">
    <property type="term" value="F:hydrolase activity"/>
    <property type="evidence" value="ECO:0007669"/>
    <property type="project" value="UniProtKB-KW"/>
</dbReference>
<dbReference type="EMBL" id="JACAZI010000013">
    <property type="protein sequence ID" value="KAF7345767.1"/>
    <property type="molecule type" value="Genomic_DNA"/>
</dbReference>
<dbReference type="PANTHER" id="PTHR10963">
    <property type="entry name" value="GLYCOSYL HYDROLASE-RELATED"/>
    <property type="match status" value="1"/>
</dbReference>
<dbReference type="GO" id="GO:0009251">
    <property type="term" value="P:glucan catabolic process"/>
    <property type="evidence" value="ECO:0007669"/>
    <property type="project" value="TreeGrafter"/>
</dbReference>
<evidence type="ECO:0000256" key="1">
    <source>
        <dbReference type="SAM" id="SignalP"/>
    </source>
</evidence>